<keyword evidence="1" id="KW-1133">Transmembrane helix</keyword>
<feature type="transmembrane region" description="Helical" evidence="1">
    <location>
        <begin position="40"/>
        <end position="64"/>
    </location>
</feature>
<dbReference type="GO" id="GO:0016020">
    <property type="term" value="C:membrane"/>
    <property type="evidence" value="ECO:0007669"/>
    <property type="project" value="InterPro"/>
</dbReference>
<feature type="domain" description="Signal transduction histidine kinase internal region" evidence="2">
    <location>
        <begin position="154"/>
        <end position="232"/>
    </location>
</feature>
<dbReference type="InterPro" id="IPR050640">
    <property type="entry name" value="Bact_2-comp_sensor_kinase"/>
</dbReference>
<dbReference type="EMBL" id="SAXA01000010">
    <property type="protein sequence ID" value="RXQ92257.1"/>
    <property type="molecule type" value="Genomic_DNA"/>
</dbReference>
<sequence length="346" mass="39802">MLNVKRWVEPLIHFIIWLAGFIVVAVHVNNIGFLKRGHEGFLFTVILATLLNVGLFYTVALGLIPRYSPHKCRKRLFLYLLLALAGYTLLESVVDFYFMPTYYSSEKEPYFSQFMVALTSNLFILSIALGYGFTRVWLMGEKHQQELKSEKLSAELNYLKAQVNPHFLFNMLNLAFASATKSGDEFTADLIEKIASQLRYMLYDSNIEKVPVSMEIEHINGFISLQKLRMSSEMPVNIIYQTQGDFDSNFIAPLLLIPFIENAFKYGKSFDDPSQIEIRVECINNTLELKVVNPIKMRINHVDKNSSGIGLENVRKRLALIYPGMHNLEINEKQGMFNVYLQIQLN</sequence>
<evidence type="ECO:0000256" key="1">
    <source>
        <dbReference type="SAM" id="Phobius"/>
    </source>
</evidence>
<evidence type="ECO:0000313" key="4">
    <source>
        <dbReference type="Proteomes" id="UP000289703"/>
    </source>
</evidence>
<keyword evidence="1" id="KW-0472">Membrane</keyword>
<feature type="transmembrane region" description="Helical" evidence="1">
    <location>
        <begin position="12"/>
        <end position="34"/>
    </location>
</feature>
<name>A0A4V1MZZ9_9BACT</name>
<dbReference type="SUPFAM" id="SSF55874">
    <property type="entry name" value="ATPase domain of HSP90 chaperone/DNA topoisomerase II/histidine kinase"/>
    <property type="match status" value="1"/>
</dbReference>
<feature type="transmembrane region" description="Helical" evidence="1">
    <location>
        <begin position="76"/>
        <end position="98"/>
    </location>
</feature>
<dbReference type="PANTHER" id="PTHR34220:SF7">
    <property type="entry name" value="SENSOR HISTIDINE KINASE YPDA"/>
    <property type="match status" value="1"/>
</dbReference>
<feature type="transmembrane region" description="Helical" evidence="1">
    <location>
        <begin position="110"/>
        <end position="133"/>
    </location>
</feature>
<keyword evidence="4" id="KW-1185">Reference proteome</keyword>
<dbReference type="PANTHER" id="PTHR34220">
    <property type="entry name" value="SENSOR HISTIDINE KINASE YPDA"/>
    <property type="match status" value="1"/>
</dbReference>
<evidence type="ECO:0000259" key="2">
    <source>
        <dbReference type="Pfam" id="PF06580"/>
    </source>
</evidence>
<dbReference type="Pfam" id="PF06580">
    <property type="entry name" value="His_kinase"/>
    <property type="match status" value="1"/>
</dbReference>
<evidence type="ECO:0000313" key="3">
    <source>
        <dbReference type="EMBL" id="RXQ92257.1"/>
    </source>
</evidence>
<proteinExistence type="predicted"/>
<dbReference type="RefSeq" id="WP_129254913.1">
    <property type="nucleotide sequence ID" value="NZ_SAXA01000010.1"/>
</dbReference>
<dbReference type="Gene3D" id="3.30.565.10">
    <property type="entry name" value="Histidine kinase-like ATPase, C-terminal domain"/>
    <property type="match status" value="1"/>
</dbReference>
<organism evidence="3 4">
    <name type="scientific">Ancylomarina salipaludis</name>
    <dbReference type="NCBI Taxonomy" id="2501299"/>
    <lineage>
        <taxon>Bacteria</taxon>
        <taxon>Pseudomonadati</taxon>
        <taxon>Bacteroidota</taxon>
        <taxon>Bacteroidia</taxon>
        <taxon>Marinilabiliales</taxon>
        <taxon>Marinifilaceae</taxon>
        <taxon>Ancylomarina</taxon>
    </lineage>
</organism>
<dbReference type="Proteomes" id="UP000289703">
    <property type="component" value="Unassembled WGS sequence"/>
</dbReference>
<accession>A0A4V1MZZ9</accession>
<dbReference type="OrthoDB" id="9809908at2"/>
<dbReference type="AlphaFoldDB" id="A0A4V1MZZ9"/>
<reference evidence="3 4" key="1">
    <citation type="submission" date="2019-01" db="EMBL/GenBank/DDBJ databases">
        <title>Ancylomarina salipaludis sp. nov., isolated from a salt marsh.</title>
        <authorList>
            <person name="Yoon J.-H."/>
        </authorList>
    </citation>
    <scope>NUCLEOTIDE SEQUENCE [LARGE SCALE GENOMIC DNA]</scope>
    <source>
        <strain evidence="3 4">SHSM-M15</strain>
    </source>
</reference>
<keyword evidence="1" id="KW-0812">Transmembrane</keyword>
<comment type="caution">
    <text evidence="3">The sequence shown here is derived from an EMBL/GenBank/DDBJ whole genome shotgun (WGS) entry which is preliminary data.</text>
</comment>
<gene>
    <name evidence="3" type="ORF">EO244_11960</name>
</gene>
<dbReference type="InterPro" id="IPR010559">
    <property type="entry name" value="Sig_transdc_His_kin_internal"/>
</dbReference>
<dbReference type="GO" id="GO:0000155">
    <property type="term" value="F:phosphorelay sensor kinase activity"/>
    <property type="evidence" value="ECO:0007669"/>
    <property type="project" value="InterPro"/>
</dbReference>
<protein>
    <recommendedName>
        <fullName evidence="2">Signal transduction histidine kinase internal region domain-containing protein</fullName>
    </recommendedName>
</protein>
<dbReference type="InterPro" id="IPR036890">
    <property type="entry name" value="HATPase_C_sf"/>
</dbReference>